<dbReference type="SUPFAM" id="SSF52821">
    <property type="entry name" value="Rhodanese/Cell cycle control phosphatase"/>
    <property type="match status" value="2"/>
</dbReference>
<gene>
    <name evidence="5" type="ORF">WR25_26516</name>
</gene>
<dbReference type="EMBL" id="LIAE01006707">
    <property type="protein sequence ID" value="PAV86036.1"/>
    <property type="molecule type" value="Genomic_DNA"/>
</dbReference>
<evidence type="ECO:0000259" key="4">
    <source>
        <dbReference type="PROSITE" id="PS50206"/>
    </source>
</evidence>
<dbReference type="PANTHER" id="PTHR11364:SF27">
    <property type="entry name" value="SULFURTRANSFERASE"/>
    <property type="match status" value="1"/>
</dbReference>
<dbReference type="InterPro" id="IPR001307">
    <property type="entry name" value="Thiosulphate_STrfase_CS"/>
</dbReference>
<dbReference type="InterPro" id="IPR001763">
    <property type="entry name" value="Rhodanese-like_dom"/>
</dbReference>
<dbReference type="Pfam" id="PF00581">
    <property type="entry name" value="Rhodanese"/>
    <property type="match status" value="2"/>
</dbReference>
<protein>
    <recommendedName>
        <fullName evidence="4">Rhodanese domain-containing protein</fullName>
    </recommendedName>
</protein>
<dbReference type="GO" id="GO:0004792">
    <property type="term" value="F:thiosulfate-cyanide sulfurtransferase activity"/>
    <property type="evidence" value="ECO:0007669"/>
    <property type="project" value="InterPro"/>
</dbReference>
<keyword evidence="3" id="KW-0732">Signal</keyword>
<dbReference type="OrthoDB" id="270167at2759"/>
<dbReference type="AlphaFoldDB" id="A0A2A2LID3"/>
<reference evidence="5 6" key="1">
    <citation type="journal article" date="2017" name="Curr. Biol.">
        <title>Genome architecture and evolution of a unichromosomal asexual nematode.</title>
        <authorList>
            <person name="Fradin H."/>
            <person name="Zegar C."/>
            <person name="Gutwein M."/>
            <person name="Lucas J."/>
            <person name="Kovtun M."/>
            <person name="Corcoran D."/>
            <person name="Baugh L.R."/>
            <person name="Kiontke K."/>
            <person name="Gunsalus K."/>
            <person name="Fitch D.H."/>
            <person name="Piano F."/>
        </authorList>
    </citation>
    <scope>NUCLEOTIDE SEQUENCE [LARGE SCALE GENOMIC DNA]</scope>
    <source>
        <strain evidence="5">PF1309</strain>
    </source>
</reference>
<accession>A0A2A2LID3</accession>
<dbReference type="PROSITE" id="PS50206">
    <property type="entry name" value="RHODANESE_3"/>
    <property type="match status" value="2"/>
</dbReference>
<dbReference type="InterPro" id="IPR045078">
    <property type="entry name" value="TST/MPST-like"/>
</dbReference>
<keyword evidence="1" id="KW-0808">Transferase</keyword>
<dbReference type="Gene3D" id="3.40.250.10">
    <property type="entry name" value="Rhodanese-like domain"/>
    <property type="match status" value="2"/>
</dbReference>
<feature type="chain" id="PRO_5013036570" description="Rhodanese domain-containing protein" evidence="3">
    <location>
        <begin position="24"/>
        <end position="323"/>
    </location>
</feature>
<evidence type="ECO:0000256" key="2">
    <source>
        <dbReference type="ARBA" id="ARBA00022737"/>
    </source>
</evidence>
<feature type="signal peptide" evidence="3">
    <location>
        <begin position="1"/>
        <end position="23"/>
    </location>
</feature>
<feature type="domain" description="Rhodanese" evidence="4">
    <location>
        <begin position="207"/>
        <end position="321"/>
    </location>
</feature>
<dbReference type="GO" id="GO:0005739">
    <property type="term" value="C:mitochondrion"/>
    <property type="evidence" value="ECO:0007669"/>
    <property type="project" value="TreeGrafter"/>
</dbReference>
<evidence type="ECO:0000313" key="6">
    <source>
        <dbReference type="Proteomes" id="UP000218231"/>
    </source>
</evidence>
<dbReference type="PANTHER" id="PTHR11364">
    <property type="entry name" value="THIOSULFATE SULFERTANSFERASE"/>
    <property type="match status" value="1"/>
</dbReference>
<dbReference type="STRING" id="2018661.A0A2A2LID3"/>
<evidence type="ECO:0000256" key="3">
    <source>
        <dbReference type="SAM" id="SignalP"/>
    </source>
</evidence>
<evidence type="ECO:0000313" key="5">
    <source>
        <dbReference type="EMBL" id="PAV86036.1"/>
    </source>
</evidence>
<dbReference type="PROSITE" id="PS00380">
    <property type="entry name" value="RHODANESE_1"/>
    <property type="match status" value="1"/>
</dbReference>
<dbReference type="CDD" id="cd01448">
    <property type="entry name" value="TST_Repeat_1"/>
    <property type="match status" value="1"/>
</dbReference>
<dbReference type="SMART" id="SM00450">
    <property type="entry name" value="RHOD"/>
    <property type="match status" value="2"/>
</dbReference>
<feature type="domain" description="Rhodanese" evidence="4">
    <location>
        <begin position="37"/>
        <end position="167"/>
    </location>
</feature>
<name>A0A2A2LID3_9BILA</name>
<dbReference type="Proteomes" id="UP000218231">
    <property type="component" value="Unassembled WGS sequence"/>
</dbReference>
<evidence type="ECO:0000256" key="1">
    <source>
        <dbReference type="ARBA" id="ARBA00022679"/>
    </source>
</evidence>
<sequence length="323" mass="35488">MSFCKLSWLICVGCIALLHLAASEEIVEVNWLADHLKDPKLKILDASYDLKPKPDWKEFKAKFYGKFDDLIKTHKNPAYASEHIPGAVHFNIDIAYFPGQYELFSLYPPELFEKYVQKLGINKDDRIIIYSRGPNAGMLYSAFAWWTFKVLNGGFDAWKKAGKPTEKGAASAAVIGNWKAGPIDKSLVATFDDLTHDPKGGNLFETNMATINMLDARPEEQFNGKAPLGFPAPKATGSHVAGSKNVPLKNVVGDEGVKDKSVLEKALKSANFDPSKPTVAMCNGGVQSSLLTLGLTRLEIKARVYIGSMAELAARASQYINSK</sequence>
<keyword evidence="2" id="KW-0677">Repeat</keyword>
<organism evidence="5 6">
    <name type="scientific">Diploscapter pachys</name>
    <dbReference type="NCBI Taxonomy" id="2018661"/>
    <lineage>
        <taxon>Eukaryota</taxon>
        <taxon>Metazoa</taxon>
        <taxon>Ecdysozoa</taxon>
        <taxon>Nematoda</taxon>
        <taxon>Chromadorea</taxon>
        <taxon>Rhabditida</taxon>
        <taxon>Rhabditina</taxon>
        <taxon>Rhabditomorpha</taxon>
        <taxon>Rhabditoidea</taxon>
        <taxon>Rhabditidae</taxon>
        <taxon>Diploscapter</taxon>
    </lineage>
</organism>
<keyword evidence="6" id="KW-1185">Reference proteome</keyword>
<proteinExistence type="predicted"/>
<dbReference type="InterPro" id="IPR036873">
    <property type="entry name" value="Rhodanese-like_dom_sf"/>
</dbReference>
<comment type="caution">
    <text evidence="5">The sequence shown here is derived from an EMBL/GenBank/DDBJ whole genome shotgun (WGS) entry which is preliminary data.</text>
</comment>